<evidence type="ECO:0000256" key="1">
    <source>
        <dbReference type="ARBA" id="ARBA00004651"/>
    </source>
</evidence>
<evidence type="ECO:0000256" key="4">
    <source>
        <dbReference type="ARBA" id="ARBA00022475"/>
    </source>
</evidence>
<feature type="transmembrane region" description="Helical" evidence="8">
    <location>
        <begin position="140"/>
        <end position="156"/>
    </location>
</feature>
<feature type="transmembrane region" description="Helical" evidence="8">
    <location>
        <begin position="258"/>
        <end position="278"/>
    </location>
</feature>
<dbReference type="GO" id="GO:0005886">
    <property type="term" value="C:plasma membrane"/>
    <property type="evidence" value="ECO:0007669"/>
    <property type="project" value="UniProtKB-SubCell"/>
</dbReference>
<evidence type="ECO:0000256" key="3">
    <source>
        <dbReference type="ARBA" id="ARBA00022448"/>
    </source>
</evidence>
<keyword evidence="6 8" id="KW-1133">Transmembrane helix</keyword>
<evidence type="ECO:0000256" key="7">
    <source>
        <dbReference type="ARBA" id="ARBA00023136"/>
    </source>
</evidence>
<comment type="caution">
    <text evidence="10">The sequence shown here is derived from an EMBL/GenBank/DDBJ whole genome shotgun (WGS) entry which is preliminary data.</text>
</comment>
<keyword evidence="11" id="KW-1185">Reference proteome</keyword>
<comment type="subcellular location">
    <subcellularLocation>
        <location evidence="1">Cell membrane</location>
        <topology evidence="1">Multi-pass membrane protein</topology>
    </subcellularLocation>
</comment>
<evidence type="ECO:0000256" key="6">
    <source>
        <dbReference type="ARBA" id="ARBA00022989"/>
    </source>
</evidence>
<feature type="transmembrane region" description="Helical" evidence="8">
    <location>
        <begin position="21"/>
        <end position="41"/>
    </location>
</feature>
<dbReference type="RefSeq" id="WP_135119203.1">
    <property type="nucleotide sequence ID" value="NZ_SPQZ01000001.1"/>
</dbReference>
<evidence type="ECO:0000259" key="9">
    <source>
        <dbReference type="Pfam" id="PF00892"/>
    </source>
</evidence>
<feature type="transmembrane region" description="Helical" evidence="8">
    <location>
        <begin position="162"/>
        <end position="179"/>
    </location>
</feature>
<protein>
    <submittedName>
        <fullName evidence="10">EamA family transporter RarD</fullName>
    </submittedName>
</protein>
<feature type="transmembrane region" description="Helical" evidence="8">
    <location>
        <begin position="111"/>
        <end position="133"/>
    </location>
</feature>
<feature type="transmembrane region" description="Helical" evidence="8">
    <location>
        <begin position="199"/>
        <end position="219"/>
    </location>
</feature>
<feature type="domain" description="EamA" evidence="9">
    <location>
        <begin position="20"/>
        <end position="156"/>
    </location>
</feature>
<keyword evidence="3" id="KW-0813">Transport</keyword>
<evidence type="ECO:0000256" key="5">
    <source>
        <dbReference type="ARBA" id="ARBA00022692"/>
    </source>
</evidence>
<evidence type="ECO:0000313" key="11">
    <source>
        <dbReference type="Proteomes" id="UP000298127"/>
    </source>
</evidence>
<dbReference type="SUPFAM" id="SSF103481">
    <property type="entry name" value="Multidrug resistance efflux transporter EmrE"/>
    <property type="match status" value="2"/>
</dbReference>
<organism evidence="10 11">
    <name type="scientific">Orlajensenia leifsoniae</name>
    <dbReference type="NCBI Taxonomy" id="2561933"/>
    <lineage>
        <taxon>Bacteria</taxon>
        <taxon>Bacillati</taxon>
        <taxon>Actinomycetota</taxon>
        <taxon>Actinomycetes</taxon>
        <taxon>Micrococcales</taxon>
        <taxon>Microbacteriaceae</taxon>
        <taxon>Orlajensenia</taxon>
    </lineage>
</organism>
<name>A0A4Y9R7Y9_9MICO</name>
<comment type="similarity">
    <text evidence="2">Belongs to the EamA transporter family.</text>
</comment>
<dbReference type="PANTHER" id="PTHR22911">
    <property type="entry name" value="ACYL-MALONYL CONDENSING ENZYME-RELATED"/>
    <property type="match status" value="1"/>
</dbReference>
<dbReference type="EMBL" id="SPQZ01000001">
    <property type="protein sequence ID" value="TFW00381.1"/>
    <property type="molecule type" value="Genomic_DNA"/>
</dbReference>
<keyword evidence="7 8" id="KW-0472">Membrane</keyword>
<gene>
    <name evidence="10" type="primary">rarD</name>
    <name evidence="10" type="ORF">E4M00_02390</name>
</gene>
<dbReference type="PANTHER" id="PTHR22911:SF137">
    <property type="entry name" value="SOLUTE CARRIER FAMILY 35 MEMBER G2-RELATED"/>
    <property type="match status" value="1"/>
</dbReference>
<accession>A0A4Y9R7Y9</accession>
<evidence type="ECO:0000313" key="10">
    <source>
        <dbReference type="EMBL" id="TFW00381.1"/>
    </source>
</evidence>
<dbReference type="InterPro" id="IPR004626">
    <property type="entry name" value="RarD"/>
</dbReference>
<keyword evidence="4" id="KW-1003">Cell membrane</keyword>
<evidence type="ECO:0000256" key="8">
    <source>
        <dbReference type="SAM" id="Phobius"/>
    </source>
</evidence>
<evidence type="ECO:0000256" key="2">
    <source>
        <dbReference type="ARBA" id="ARBA00007362"/>
    </source>
</evidence>
<feature type="transmembrane region" description="Helical" evidence="8">
    <location>
        <begin position="225"/>
        <end position="246"/>
    </location>
</feature>
<proteinExistence type="inferred from homology"/>
<dbReference type="NCBIfam" id="TIGR00688">
    <property type="entry name" value="rarD"/>
    <property type="match status" value="1"/>
</dbReference>
<dbReference type="InterPro" id="IPR000620">
    <property type="entry name" value="EamA_dom"/>
</dbReference>
<dbReference type="Proteomes" id="UP000298127">
    <property type="component" value="Unassembled WGS sequence"/>
</dbReference>
<sequence>MTQESPKTDLASPTDKVGRTGLIYAISAYVLWGFLPIYFIALAPAGAPEIVSWRILFSLVFCAILLSITKAWRGFFALARQPRISLTMALAGVLILVNWTVYVYAAMTGQVVEAALGYFINPIVTVFLGVIVLRERLRPLQWAAVGISIVAVLVLAFGHGSFPWIALALAFSFGFYGLIKKRVGGQVDAVSGLTLETAWLTPVAVVALIVVSATGGITLGTVSVWHTVLLAAAGVITAVPLLFFAAASRRLPLIYMGFIQYFAPFIQFLVGVVLLHEAMPPERWVGFSLVWVALAVLTIDMARSARSARRASVESA</sequence>
<dbReference type="InterPro" id="IPR037185">
    <property type="entry name" value="EmrE-like"/>
</dbReference>
<dbReference type="Pfam" id="PF00892">
    <property type="entry name" value="EamA"/>
    <property type="match status" value="1"/>
</dbReference>
<reference evidence="10 11" key="1">
    <citation type="journal article" date="2018" name="J. Microbiol.">
        <title>Leifsonia flava sp. nov., a novel actinobacterium isolated from the rhizosphere of Aquilegia viridiflora.</title>
        <authorList>
            <person name="Cai Y."/>
            <person name="Tao W.Z."/>
            <person name="Ma Y.J."/>
            <person name="Cheng J."/>
            <person name="Zhang M.Y."/>
            <person name="Zhang Y.X."/>
        </authorList>
    </citation>
    <scope>NUCLEOTIDE SEQUENCE [LARGE SCALE GENOMIC DNA]</scope>
    <source>
        <strain evidence="10 11">SYP-B2174</strain>
    </source>
</reference>
<feature type="transmembrane region" description="Helical" evidence="8">
    <location>
        <begin position="84"/>
        <end position="105"/>
    </location>
</feature>
<dbReference type="AlphaFoldDB" id="A0A4Y9R7Y9"/>
<keyword evidence="5 8" id="KW-0812">Transmembrane</keyword>
<feature type="transmembrane region" description="Helical" evidence="8">
    <location>
        <begin position="53"/>
        <end position="72"/>
    </location>
</feature>
<feature type="transmembrane region" description="Helical" evidence="8">
    <location>
        <begin position="284"/>
        <end position="302"/>
    </location>
</feature>